<dbReference type="RefSeq" id="WP_058939823.1">
    <property type="nucleotide sequence ID" value="NZ_LLYW01000050.1"/>
</dbReference>
<name>A0A117IST5_9EURY</name>
<protein>
    <submittedName>
        <fullName evidence="1">Uncharacterized protein</fullName>
    </submittedName>
</protein>
<accession>A0A117IST5</accession>
<dbReference type="STRING" id="227598.APY94_11845"/>
<reference evidence="1 2" key="1">
    <citation type="submission" date="2015-10" db="EMBL/GenBank/DDBJ databases">
        <title>Draft genome sequence of Thermococcus celericrescens strain DSM 17994.</title>
        <authorList>
            <person name="Hong S.-J."/>
            <person name="Park C.-E."/>
            <person name="Shin J.-H."/>
        </authorList>
    </citation>
    <scope>NUCLEOTIDE SEQUENCE [LARGE SCALE GENOMIC DNA]</scope>
    <source>
        <strain evidence="1 2">DSM 17994</strain>
    </source>
</reference>
<organism evidence="1 2">
    <name type="scientific">Thermococcus celericrescens</name>
    <dbReference type="NCBI Taxonomy" id="227598"/>
    <lineage>
        <taxon>Archaea</taxon>
        <taxon>Methanobacteriati</taxon>
        <taxon>Methanobacteriota</taxon>
        <taxon>Thermococci</taxon>
        <taxon>Thermococcales</taxon>
        <taxon>Thermococcaceae</taxon>
        <taxon>Thermococcus</taxon>
    </lineage>
</organism>
<dbReference type="Proteomes" id="UP000053462">
    <property type="component" value="Unassembled WGS sequence"/>
</dbReference>
<comment type="caution">
    <text evidence="1">The sequence shown here is derived from an EMBL/GenBank/DDBJ whole genome shotgun (WGS) entry which is preliminary data.</text>
</comment>
<dbReference type="EMBL" id="LLYW01000050">
    <property type="protein sequence ID" value="KUH31636.1"/>
    <property type="molecule type" value="Genomic_DNA"/>
</dbReference>
<dbReference type="OrthoDB" id="88872at2157"/>
<dbReference type="AlphaFoldDB" id="A0A117IST5"/>
<evidence type="ECO:0000313" key="2">
    <source>
        <dbReference type="Proteomes" id="UP000053462"/>
    </source>
</evidence>
<sequence>MAVGVGRVENTGYEVGFDEYVVPVRGFLLQRGKLAGIYVKGRIIPVTEELPKEVHQAVVQGRVKKEITVREIRYGEEDVIEVLIEADYQSRTIFTTS</sequence>
<gene>
    <name evidence="1" type="ORF">APY94_11845</name>
</gene>
<keyword evidence="2" id="KW-1185">Reference proteome</keyword>
<evidence type="ECO:0000313" key="1">
    <source>
        <dbReference type="EMBL" id="KUH31636.1"/>
    </source>
</evidence>
<proteinExistence type="predicted"/>